<dbReference type="EMBL" id="ML208269">
    <property type="protein sequence ID" value="TFK74220.1"/>
    <property type="molecule type" value="Genomic_DNA"/>
</dbReference>
<evidence type="ECO:0000313" key="1">
    <source>
        <dbReference type="EMBL" id="TFK74220.1"/>
    </source>
</evidence>
<gene>
    <name evidence="1" type="ORF">BDN72DRAFT_854140</name>
</gene>
<proteinExistence type="predicted"/>
<evidence type="ECO:0000313" key="2">
    <source>
        <dbReference type="Proteomes" id="UP000308600"/>
    </source>
</evidence>
<name>A0ACD3B8Q1_9AGAR</name>
<sequence length="195" mass="21966">MATEPVSIPTLRALYAPANATLITPFISGTDILEHVHFGVATSYLIWRAIRVLQGHGQTIKSLSFVVTNISAAHDPIALLMSFPNLKAVELGFSNPKWKSKFVDYVYDLLENPALSFPSTLEHLAIKFSSMDGLALRDTLEPLVIDHRWAVTFPKLRYLELSERNGYGVRYDHVRGQILEEAQLWDDLVQYQLGL</sequence>
<organism evidence="1 2">
    <name type="scientific">Pluteus cervinus</name>
    <dbReference type="NCBI Taxonomy" id="181527"/>
    <lineage>
        <taxon>Eukaryota</taxon>
        <taxon>Fungi</taxon>
        <taxon>Dikarya</taxon>
        <taxon>Basidiomycota</taxon>
        <taxon>Agaricomycotina</taxon>
        <taxon>Agaricomycetes</taxon>
        <taxon>Agaricomycetidae</taxon>
        <taxon>Agaricales</taxon>
        <taxon>Pluteineae</taxon>
        <taxon>Pluteaceae</taxon>
        <taxon>Pluteus</taxon>
    </lineage>
</organism>
<keyword evidence="2" id="KW-1185">Reference proteome</keyword>
<dbReference type="Proteomes" id="UP000308600">
    <property type="component" value="Unassembled WGS sequence"/>
</dbReference>
<accession>A0ACD3B8Q1</accession>
<protein>
    <submittedName>
        <fullName evidence="1">Uncharacterized protein</fullName>
    </submittedName>
</protein>
<reference evidence="1 2" key="1">
    <citation type="journal article" date="2019" name="Nat. Ecol. Evol.">
        <title>Megaphylogeny resolves global patterns of mushroom evolution.</title>
        <authorList>
            <person name="Varga T."/>
            <person name="Krizsan K."/>
            <person name="Foldi C."/>
            <person name="Dima B."/>
            <person name="Sanchez-Garcia M."/>
            <person name="Sanchez-Ramirez S."/>
            <person name="Szollosi G.J."/>
            <person name="Szarkandi J.G."/>
            <person name="Papp V."/>
            <person name="Albert L."/>
            <person name="Andreopoulos W."/>
            <person name="Angelini C."/>
            <person name="Antonin V."/>
            <person name="Barry K.W."/>
            <person name="Bougher N.L."/>
            <person name="Buchanan P."/>
            <person name="Buyck B."/>
            <person name="Bense V."/>
            <person name="Catcheside P."/>
            <person name="Chovatia M."/>
            <person name="Cooper J."/>
            <person name="Damon W."/>
            <person name="Desjardin D."/>
            <person name="Finy P."/>
            <person name="Geml J."/>
            <person name="Haridas S."/>
            <person name="Hughes K."/>
            <person name="Justo A."/>
            <person name="Karasinski D."/>
            <person name="Kautmanova I."/>
            <person name="Kiss B."/>
            <person name="Kocsube S."/>
            <person name="Kotiranta H."/>
            <person name="LaButti K.M."/>
            <person name="Lechner B.E."/>
            <person name="Liimatainen K."/>
            <person name="Lipzen A."/>
            <person name="Lukacs Z."/>
            <person name="Mihaltcheva S."/>
            <person name="Morgado L.N."/>
            <person name="Niskanen T."/>
            <person name="Noordeloos M.E."/>
            <person name="Ohm R.A."/>
            <person name="Ortiz-Santana B."/>
            <person name="Ovrebo C."/>
            <person name="Racz N."/>
            <person name="Riley R."/>
            <person name="Savchenko A."/>
            <person name="Shiryaev A."/>
            <person name="Soop K."/>
            <person name="Spirin V."/>
            <person name="Szebenyi C."/>
            <person name="Tomsovsky M."/>
            <person name="Tulloss R.E."/>
            <person name="Uehling J."/>
            <person name="Grigoriev I.V."/>
            <person name="Vagvolgyi C."/>
            <person name="Papp T."/>
            <person name="Martin F.M."/>
            <person name="Miettinen O."/>
            <person name="Hibbett D.S."/>
            <person name="Nagy L.G."/>
        </authorList>
    </citation>
    <scope>NUCLEOTIDE SEQUENCE [LARGE SCALE GENOMIC DNA]</scope>
    <source>
        <strain evidence="1 2">NL-1719</strain>
    </source>
</reference>